<keyword evidence="1" id="KW-0238">DNA-binding</keyword>
<dbReference type="InterPro" id="IPR009061">
    <property type="entry name" value="DNA-bd_dom_put_sf"/>
</dbReference>
<proteinExistence type="predicted"/>
<sequence length="136" mass="15636">MLIGDLAQKCGLSVDTLRYYEKIGLIPKPLRDQGGRRVYDQAILRWVDFLGRLKATGMGIKDRLRYAQMRVEGASSLTGRRELLEEHRDKVRVDLERLTDMLTVLDDKIILYRKMEAGQAVDPSFENCARTEHGLQ</sequence>
<accession>A0ABU8TG58</accession>
<dbReference type="Pfam" id="PF00376">
    <property type="entry name" value="MerR"/>
    <property type="match status" value="1"/>
</dbReference>
<dbReference type="PROSITE" id="PS50937">
    <property type="entry name" value="HTH_MERR_2"/>
    <property type="match status" value="1"/>
</dbReference>
<dbReference type="CDD" id="cd01109">
    <property type="entry name" value="HTH_YyaN"/>
    <property type="match status" value="1"/>
</dbReference>
<dbReference type="RefSeq" id="WP_340272108.1">
    <property type="nucleotide sequence ID" value="NZ_JBAKIA010000001.1"/>
</dbReference>
<protein>
    <submittedName>
        <fullName evidence="3">MerR family transcriptional regulator</fullName>
    </submittedName>
</protein>
<feature type="domain" description="HTH merR-type" evidence="2">
    <location>
        <begin position="1"/>
        <end position="69"/>
    </location>
</feature>
<dbReference type="Proteomes" id="UP001385499">
    <property type="component" value="Unassembled WGS sequence"/>
</dbReference>
<dbReference type="Gene3D" id="1.10.1660.10">
    <property type="match status" value="1"/>
</dbReference>
<dbReference type="EMBL" id="JBAKIA010000001">
    <property type="protein sequence ID" value="MEJ8472635.1"/>
    <property type="molecule type" value="Genomic_DNA"/>
</dbReference>
<dbReference type="PRINTS" id="PR00040">
    <property type="entry name" value="HTHMERR"/>
</dbReference>
<dbReference type="PROSITE" id="PS00552">
    <property type="entry name" value="HTH_MERR_1"/>
    <property type="match status" value="1"/>
</dbReference>
<evidence type="ECO:0000256" key="1">
    <source>
        <dbReference type="ARBA" id="ARBA00023125"/>
    </source>
</evidence>
<comment type="caution">
    <text evidence="3">The sequence shown here is derived from an EMBL/GenBank/DDBJ whole genome shotgun (WGS) entry which is preliminary data.</text>
</comment>
<keyword evidence="4" id="KW-1185">Reference proteome</keyword>
<name>A0ABU8TG58_9HYPH</name>
<evidence type="ECO:0000313" key="4">
    <source>
        <dbReference type="Proteomes" id="UP001385499"/>
    </source>
</evidence>
<gene>
    <name evidence="3" type="ORF">V6575_00920</name>
</gene>
<dbReference type="InterPro" id="IPR047057">
    <property type="entry name" value="MerR_fam"/>
</dbReference>
<dbReference type="PANTHER" id="PTHR30204">
    <property type="entry name" value="REDOX-CYCLING DRUG-SENSING TRANSCRIPTIONAL ACTIVATOR SOXR"/>
    <property type="match status" value="1"/>
</dbReference>
<dbReference type="PANTHER" id="PTHR30204:SF98">
    <property type="entry name" value="HTH-TYPE TRANSCRIPTIONAL REGULATOR ADHR"/>
    <property type="match status" value="1"/>
</dbReference>
<reference evidence="3 4" key="1">
    <citation type="submission" date="2024-02" db="EMBL/GenBank/DDBJ databases">
        <title>Roseibium algae sp. nov., isolated from marine alga (Grateloupia sp.), showing potential in myo-inositol conversion.</title>
        <authorList>
            <person name="Wang Y."/>
        </authorList>
    </citation>
    <scope>NUCLEOTIDE SEQUENCE [LARGE SCALE GENOMIC DNA]</scope>
    <source>
        <strain evidence="3 4">H3510</strain>
    </source>
</reference>
<evidence type="ECO:0000259" key="2">
    <source>
        <dbReference type="PROSITE" id="PS50937"/>
    </source>
</evidence>
<dbReference type="SMART" id="SM00422">
    <property type="entry name" value="HTH_MERR"/>
    <property type="match status" value="1"/>
</dbReference>
<dbReference type="SUPFAM" id="SSF46955">
    <property type="entry name" value="Putative DNA-binding domain"/>
    <property type="match status" value="1"/>
</dbReference>
<organism evidence="3 4">
    <name type="scientific">Roseibium algae</name>
    <dbReference type="NCBI Taxonomy" id="3123038"/>
    <lineage>
        <taxon>Bacteria</taxon>
        <taxon>Pseudomonadati</taxon>
        <taxon>Pseudomonadota</taxon>
        <taxon>Alphaproteobacteria</taxon>
        <taxon>Hyphomicrobiales</taxon>
        <taxon>Stappiaceae</taxon>
        <taxon>Roseibium</taxon>
    </lineage>
</organism>
<evidence type="ECO:0000313" key="3">
    <source>
        <dbReference type="EMBL" id="MEJ8472635.1"/>
    </source>
</evidence>
<dbReference type="InterPro" id="IPR000551">
    <property type="entry name" value="MerR-type_HTH_dom"/>
</dbReference>